<evidence type="ECO:0000259" key="2">
    <source>
        <dbReference type="PROSITE" id="PS50184"/>
    </source>
</evidence>
<evidence type="ECO:0000256" key="1">
    <source>
        <dbReference type="SAM" id="SignalP"/>
    </source>
</evidence>
<dbReference type="OrthoDB" id="6101366at2759"/>
<dbReference type="PROSITE" id="PS01208">
    <property type="entry name" value="VWFC_1"/>
    <property type="match status" value="1"/>
</dbReference>
<dbReference type="SMART" id="SM00254">
    <property type="entry name" value="ShKT"/>
    <property type="match status" value="2"/>
</dbReference>
<dbReference type="AlphaFoldDB" id="V4ACH2"/>
<feature type="domain" description="VWFC" evidence="2">
    <location>
        <begin position="108"/>
        <end position="173"/>
    </location>
</feature>
<evidence type="ECO:0000313" key="3">
    <source>
        <dbReference type="EMBL" id="ESO91006.1"/>
    </source>
</evidence>
<feature type="chain" id="PRO_5004716540" description="VWFC domain-containing protein" evidence="1">
    <location>
        <begin position="20"/>
        <end position="187"/>
    </location>
</feature>
<feature type="signal peptide" evidence="1">
    <location>
        <begin position="1"/>
        <end position="19"/>
    </location>
</feature>
<dbReference type="CTD" id="20239440"/>
<keyword evidence="1" id="KW-0732">Signal</keyword>
<protein>
    <recommendedName>
        <fullName evidence="2">VWFC domain-containing protein</fullName>
    </recommendedName>
</protein>
<keyword evidence="4" id="KW-1185">Reference proteome</keyword>
<dbReference type="InterPro" id="IPR001007">
    <property type="entry name" value="VWF_dom"/>
</dbReference>
<dbReference type="RefSeq" id="XP_009058277.1">
    <property type="nucleotide sequence ID" value="XM_009060029.1"/>
</dbReference>
<dbReference type="GeneID" id="20239440"/>
<accession>V4ACH2</accession>
<name>V4ACH2_LOTGI</name>
<sequence length="187" mass="20710">MVALMLVDILFNCIDSTCKDELINCVDYGKDACTKYAQWAADKCAKYCDLCPGKTTSMLAPTTTAPKVTGCVDKLPNCGLYDPNICTDHKYAQWSRVNCPEHCNMCTPGCYFNGNVYKQSEVFKDACKLKCTCKNAALGQFACTSMCYSWNLPDICTMEPPKPGKCCSTPKCPDNVHIKYPDGYTED</sequence>
<dbReference type="KEGG" id="lgi:LOTGIDRAFT_163522"/>
<organism evidence="3 4">
    <name type="scientific">Lottia gigantea</name>
    <name type="common">Giant owl limpet</name>
    <dbReference type="NCBI Taxonomy" id="225164"/>
    <lineage>
        <taxon>Eukaryota</taxon>
        <taxon>Metazoa</taxon>
        <taxon>Spiralia</taxon>
        <taxon>Lophotrochozoa</taxon>
        <taxon>Mollusca</taxon>
        <taxon>Gastropoda</taxon>
        <taxon>Patellogastropoda</taxon>
        <taxon>Lottioidea</taxon>
        <taxon>Lottiidae</taxon>
        <taxon>Lottia</taxon>
    </lineage>
</organism>
<dbReference type="Pfam" id="PF01549">
    <property type="entry name" value="ShK"/>
    <property type="match status" value="2"/>
</dbReference>
<dbReference type="HOGENOM" id="CLU_1449267_0_0_1"/>
<dbReference type="InterPro" id="IPR003582">
    <property type="entry name" value="ShKT_dom"/>
</dbReference>
<evidence type="ECO:0000313" key="4">
    <source>
        <dbReference type="Proteomes" id="UP000030746"/>
    </source>
</evidence>
<gene>
    <name evidence="3" type="ORF">LOTGIDRAFT_163522</name>
</gene>
<reference evidence="3 4" key="1">
    <citation type="journal article" date="2013" name="Nature">
        <title>Insights into bilaterian evolution from three spiralian genomes.</title>
        <authorList>
            <person name="Simakov O."/>
            <person name="Marletaz F."/>
            <person name="Cho S.J."/>
            <person name="Edsinger-Gonzales E."/>
            <person name="Havlak P."/>
            <person name="Hellsten U."/>
            <person name="Kuo D.H."/>
            <person name="Larsson T."/>
            <person name="Lv J."/>
            <person name="Arendt D."/>
            <person name="Savage R."/>
            <person name="Osoegawa K."/>
            <person name="de Jong P."/>
            <person name="Grimwood J."/>
            <person name="Chapman J.A."/>
            <person name="Shapiro H."/>
            <person name="Aerts A."/>
            <person name="Otillar R.P."/>
            <person name="Terry A.Y."/>
            <person name="Boore J.L."/>
            <person name="Grigoriev I.V."/>
            <person name="Lindberg D.R."/>
            <person name="Seaver E.C."/>
            <person name="Weisblat D.A."/>
            <person name="Putnam N.H."/>
            <person name="Rokhsar D.S."/>
        </authorList>
    </citation>
    <scope>NUCLEOTIDE SEQUENCE [LARGE SCALE GENOMIC DNA]</scope>
</reference>
<dbReference type="SMART" id="SM00214">
    <property type="entry name" value="VWC"/>
    <property type="match status" value="1"/>
</dbReference>
<dbReference type="Proteomes" id="UP000030746">
    <property type="component" value="Unassembled WGS sequence"/>
</dbReference>
<proteinExistence type="predicted"/>
<dbReference type="OMA" id="CHIMIQY"/>
<dbReference type="PROSITE" id="PS50184">
    <property type="entry name" value="VWFC_2"/>
    <property type="match status" value="1"/>
</dbReference>
<dbReference type="EMBL" id="KB202284">
    <property type="protein sequence ID" value="ESO91006.1"/>
    <property type="molecule type" value="Genomic_DNA"/>
</dbReference>